<feature type="signal peptide" evidence="1">
    <location>
        <begin position="1"/>
        <end position="18"/>
    </location>
</feature>
<dbReference type="Proteomes" id="UP000800096">
    <property type="component" value="Unassembled WGS sequence"/>
</dbReference>
<keyword evidence="3" id="KW-1185">Reference proteome</keyword>
<dbReference type="AlphaFoldDB" id="A0A6A5QRW0"/>
<name>A0A6A5QRW0_AMPQU</name>
<accession>A0A6A5QRW0</accession>
<keyword evidence="1" id="KW-0732">Signal</keyword>
<proteinExistence type="predicted"/>
<gene>
    <name evidence="2" type="ORF">BDU57DRAFT_444093</name>
</gene>
<feature type="chain" id="PRO_5025420180" evidence="1">
    <location>
        <begin position="19"/>
        <end position="139"/>
    </location>
</feature>
<dbReference type="OrthoDB" id="3679522at2759"/>
<evidence type="ECO:0000256" key="1">
    <source>
        <dbReference type="SAM" id="SignalP"/>
    </source>
</evidence>
<protein>
    <submittedName>
        <fullName evidence="2">Uncharacterized protein</fullName>
    </submittedName>
</protein>
<evidence type="ECO:0000313" key="2">
    <source>
        <dbReference type="EMBL" id="KAF1918153.1"/>
    </source>
</evidence>
<evidence type="ECO:0000313" key="3">
    <source>
        <dbReference type="Proteomes" id="UP000800096"/>
    </source>
</evidence>
<organism evidence="2 3">
    <name type="scientific">Ampelomyces quisqualis</name>
    <name type="common">Powdery mildew agent</name>
    <dbReference type="NCBI Taxonomy" id="50730"/>
    <lineage>
        <taxon>Eukaryota</taxon>
        <taxon>Fungi</taxon>
        <taxon>Dikarya</taxon>
        <taxon>Ascomycota</taxon>
        <taxon>Pezizomycotina</taxon>
        <taxon>Dothideomycetes</taxon>
        <taxon>Pleosporomycetidae</taxon>
        <taxon>Pleosporales</taxon>
        <taxon>Pleosporineae</taxon>
        <taxon>Phaeosphaeriaceae</taxon>
        <taxon>Ampelomyces</taxon>
    </lineage>
</organism>
<reference evidence="2" key="1">
    <citation type="journal article" date="2020" name="Stud. Mycol.">
        <title>101 Dothideomycetes genomes: a test case for predicting lifestyles and emergence of pathogens.</title>
        <authorList>
            <person name="Haridas S."/>
            <person name="Albert R."/>
            <person name="Binder M."/>
            <person name="Bloem J."/>
            <person name="Labutti K."/>
            <person name="Salamov A."/>
            <person name="Andreopoulos B."/>
            <person name="Baker S."/>
            <person name="Barry K."/>
            <person name="Bills G."/>
            <person name="Bluhm B."/>
            <person name="Cannon C."/>
            <person name="Castanera R."/>
            <person name="Culley D."/>
            <person name="Daum C."/>
            <person name="Ezra D."/>
            <person name="Gonzalez J."/>
            <person name="Henrissat B."/>
            <person name="Kuo A."/>
            <person name="Liang C."/>
            <person name="Lipzen A."/>
            <person name="Lutzoni F."/>
            <person name="Magnuson J."/>
            <person name="Mondo S."/>
            <person name="Nolan M."/>
            <person name="Ohm R."/>
            <person name="Pangilinan J."/>
            <person name="Park H.-J."/>
            <person name="Ramirez L."/>
            <person name="Alfaro M."/>
            <person name="Sun H."/>
            <person name="Tritt A."/>
            <person name="Yoshinaga Y."/>
            <person name="Zwiers L.-H."/>
            <person name="Turgeon B."/>
            <person name="Goodwin S."/>
            <person name="Spatafora J."/>
            <person name="Crous P."/>
            <person name="Grigoriev I."/>
        </authorList>
    </citation>
    <scope>NUCLEOTIDE SEQUENCE</scope>
    <source>
        <strain evidence="2">HMLAC05119</strain>
    </source>
</reference>
<dbReference type="EMBL" id="ML979134">
    <property type="protein sequence ID" value="KAF1918153.1"/>
    <property type="molecule type" value="Genomic_DNA"/>
</dbReference>
<sequence length="139" mass="15327">MTISFLVLAMALPGPHRGMVDNDSIRDVGEIYTKPDFSGNRKFIFETKSTPECLPLFAEIASIRICKTDVACTFYTGVSCSADRSNHAVRVGCGDVANVTTPWGKYFKYYRCGAAEKQGVMDIELATEPHDDSNDEEAM</sequence>